<dbReference type="Gene3D" id="3.40.50.2300">
    <property type="match status" value="4"/>
</dbReference>
<dbReference type="SUPFAM" id="SSF55073">
    <property type="entry name" value="Nucleotide cyclase"/>
    <property type="match status" value="1"/>
</dbReference>
<dbReference type="STRING" id="7868.ENSCMIP00000022302"/>
<proteinExistence type="inferred from homology"/>
<evidence type="ECO:0000256" key="4">
    <source>
        <dbReference type="ARBA" id="ARBA00022729"/>
    </source>
</evidence>
<dbReference type="InterPro" id="IPR001245">
    <property type="entry name" value="Ser-Thr/Tyr_kinase_cat_dom"/>
</dbReference>
<name>A0A4W3I0U7_CALMI</name>
<dbReference type="InterPro" id="IPR000719">
    <property type="entry name" value="Prot_kinase_dom"/>
</dbReference>
<dbReference type="InterPro" id="IPR001054">
    <property type="entry name" value="A/G_cyclase"/>
</dbReference>
<dbReference type="CDD" id="cd07302">
    <property type="entry name" value="CHD"/>
    <property type="match status" value="1"/>
</dbReference>
<dbReference type="PROSITE" id="PS51257">
    <property type="entry name" value="PROKAR_LIPOPROTEIN"/>
    <property type="match status" value="1"/>
</dbReference>
<comment type="subcellular location">
    <subcellularLocation>
        <location evidence="1">Membrane</location>
        <topology evidence="1">Single-pass type I membrane protein</topology>
    </subcellularLocation>
</comment>
<evidence type="ECO:0000256" key="15">
    <source>
        <dbReference type="SAM" id="SignalP"/>
    </source>
</evidence>
<dbReference type="GO" id="GO:0004672">
    <property type="term" value="F:protein kinase activity"/>
    <property type="evidence" value="ECO:0007669"/>
    <property type="project" value="InterPro"/>
</dbReference>
<keyword evidence="19" id="KW-1185">Reference proteome</keyword>
<evidence type="ECO:0000313" key="19">
    <source>
        <dbReference type="Proteomes" id="UP000314986"/>
    </source>
</evidence>
<evidence type="ECO:0000256" key="5">
    <source>
        <dbReference type="ARBA" id="ARBA00022741"/>
    </source>
</evidence>
<keyword evidence="4 15" id="KW-0732">Signal</keyword>
<comment type="similarity">
    <text evidence="13">Belongs to the adenylyl cyclase class-4/guanylyl cyclase family.</text>
</comment>
<dbReference type="Proteomes" id="UP000314986">
    <property type="component" value="Unassembled WGS sequence"/>
</dbReference>
<evidence type="ECO:0000256" key="6">
    <source>
        <dbReference type="ARBA" id="ARBA00022989"/>
    </source>
</evidence>
<evidence type="ECO:0000256" key="1">
    <source>
        <dbReference type="ARBA" id="ARBA00004479"/>
    </source>
</evidence>
<dbReference type="SMART" id="SM00044">
    <property type="entry name" value="CYCc"/>
    <property type="match status" value="1"/>
</dbReference>
<evidence type="ECO:0000256" key="2">
    <source>
        <dbReference type="ARBA" id="ARBA00012202"/>
    </source>
</evidence>
<dbReference type="FunFam" id="3.30.70.1230:FF:000004">
    <property type="entry name" value="Guanylate cyclase"/>
    <property type="match status" value="1"/>
</dbReference>
<evidence type="ECO:0000256" key="9">
    <source>
        <dbReference type="ARBA" id="ARBA00023170"/>
    </source>
</evidence>
<keyword evidence="6" id="KW-1133">Transmembrane helix</keyword>
<reference evidence="18" key="4">
    <citation type="submission" date="2025-08" db="UniProtKB">
        <authorList>
            <consortium name="Ensembl"/>
        </authorList>
    </citation>
    <scope>IDENTIFICATION</scope>
</reference>
<keyword evidence="8" id="KW-0472">Membrane</keyword>
<dbReference type="Gene3D" id="6.10.250.780">
    <property type="match status" value="1"/>
</dbReference>
<dbReference type="GO" id="GO:0007168">
    <property type="term" value="P:receptor guanylyl cyclase signaling pathway"/>
    <property type="evidence" value="ECO:0007669"/>
    <property type="project" value="TreeGrafter"/>
</dbReference>
<evidence type="ECO:0000256" key="3">
    <source>
        <dbReference type="ARBA" id="ARBA00022692"/>
    </source>
</evidence>
<evidence type="ECO:0000256" key="10">
    <source>
        <dbReference type="ARBA" id="ARBA00023180"/>
    </source>
</evidence>
<dbReference type="InterPro" id="IPR018297">
    <property type="entry name" value="A/G_cyclase_CS"/>
</dbReference>
<feature type="chain" id="PRO_5021380989" description="Guanylate cyclase" evidence="15">
    <location>
        <begin position="19"/>
        <end position="889"/>
    </location>
</feature>
<evidence type="ECO:0000259" key="16">
    <source>
        <dbReference type="PROSITE" id="PS50011"/>
    </source>
</evidence>
<dbReference type="GO" id="GO:0004016">
    <property type="term" value="F:adenylate cyclase activity"/>
    <property type="evidence" value="ECO:0007669"/>
    <property type="project" value="TreeGrafter"/>
</dbReference>
<keyword evidence="11 13" id="KW-0456">Lyase</keyword>
<comment type="catalytic activity">
    <reaction evidence="14">
        <text>GTP = 3',5'-cyclic GMP + diphosphate</text>
        <dbReference type="Rhea" id="RHEA:13665"/>
        <dbReference type="ChEBI" id="CHEBI:33019"/>
        <dbReference type="ChEBI" id="CHEBI:37565"/>
        <dbReference type="ChEBI" id="CHEBI:57746"/>
        <dbReference type="EC" id="4.6.1.2"/>
    </reaction>
</comment>
<dbReference type="OMA" id="LYQGNHV"/>
<protein>
    <recommendedName>
        <fullName evidence="2 14">Guanylate cyclase</fullName>
        <ecNumber evidence="2 14">4.6.1.2</ecNumber>
    </recommendedName>
</protein>
<evidence type="ECO:0000259" key="17">
    <source>
        <dbReference type="PROSITE" id="PS50125"/>
    </source>
</evidence>
<keyword evidence="3" id="KW-0812">Transmembrane</keyword>
<dbReference type="AlphaFoldDB" id="A0A4W3I0U7"/>
<organism evidence="18 19">
    <name type="scientific">Callorhinchus milii</name>
    <name type="common">Ghost shark</name>
    <dbReference type="NCBI Taxonomy" id="7868"/>
    <lineage>
        <taxon>Eukaryota</taxon>
        <taxon>Metazoa</taxon>
        <taxon>Chordata</taxon>
        <taxon>Craniata</taxon>
        <taxon>Vertebrata</taxon>
        <taxon>Chondrichthyes</taxon>
        <taxon>Holocephali</taxon>
        <taxon>Chimaeriformes</taxon>
        <taxon>Callorhinchidae</taxon>
        <taxon>Callorhinchus</taxon>
    </lineage>
</organism>
<dbReference type="GO" id="GO:0001653">
    <property type="term" value="F:peptide receptor activity"/>
    <property type="evidence" value="ECO:0007669"/>
    <property type="project" value="TreeGrafter"/>
</dbReference>
<dbReference type="Gene3D" id="1.10.510.10">
    <property type="entry name" value="Transferase(Phosphotransferase) domain 1"/>
    <property type="match status" value="1"/>
</dbReference>
<reference evidence="19" key="1">
    <citation type="journal article" date="2006" name="Science">
        <title>Ancient noncoding elements conserved in the human genome.</title>
        <authorList>
            <person name="Venkatesh B."/>
            <person name="Kirkness E.F."/>
            <person name="Loh Y.H."/>
            <person name="Halpern A.L."/>
            <person name="Lee A.P."/>
            <person name="Johnson J."/>
            <person name="Dandona N."/>
            <person name="Viswanathan L.D."/>
            <person name="Tay A."/>
            <person name="Venter J.C."/>
            <person name="Strausberg R.L."/>
            <person name="Brenner S."/>
        </authorList>
    </citation>
    <scope>NUCLEOTIDE SEQUENCE [LARGE SCALE GENOMIC DNA]</scope>
</reference>
<dbReference type="SUPFAM" id="SSF56112">
    <property type="entry name" value="Protein kinase-like (PK-like)"/>
    <property type="match status" value="1"/>
</dbReference>
<evidence type="ECO:0000256" key="8">
    <source>
        <dbReference type="ARBA" id="ARBA00023136"/>
    </source>
</evidence>
<keyword evidence="10" id="KW-0325">Glycoprotein</keyword>
<dbReference type="Pfam" id="PF00211">
    <property type="entry name" value="Guanylate_cyc"/>
    <property type="match status" value="1"/>
</dbReference>
<reference evidence="19" key="2">
    <citation type="journal article" date="2007" name="PLoS Biol.">
        <title>Survey sequencing and comparative analysis of the elephant shark (Callorhinchus milii) genome.</title>
        <authorList>
            <person name="Venkatesh B."/>
            <person name="Kirkness E.F."/>
            <person name="Loh Y.H."/>
            <person name="Halpern A.L."/>
            <person name="Lee A.P."/>
            <person name="Johnson J."/>
            <person name="Dandona N."/>
            <person name="Viswanathan L.D."/>
            <person name="Tay A."/>
            <person name="Venter J.C."/>
            <person name="Strausberg R.L."/>
            <person name="Brenner S."/>
        </authorList>
    </citation>
    <scope>NUCLEOTIDE SEQUENCE [LARGE SCALE GENOMIC DNA]</scope>
</reference>
<keyword evidence="12 14" id="KW-0141">cGMP biosynthesis</keyword>
<dbReference type="GO" id="GO:0005525">
    <property type="term" value="F:GTP binding"/>
    <property type="evidence" value="ECO:0007669"/>
    <property type="project" value="UniProtKB-KW"/>
</dbReference>
<dbReference type="Gene3D" id="3.30.70.1230">
    <property type="entry name" value="Nucleotide cyclase"/>
    <property type="match status" value="1"/>
</dbReference>
<accession>A0A4W3I0U7</accession>
<dbReference type="InParanoid" id="A0A4W3I0U7"/>
<dbReference type="InterPro" id="IPR001828">
    <property type="entry name" value="ANF_lig-bd_rcpt"/>
</dbReference>
<dbReference type="InterPro" id="IPR011009">
    <property type="entry name" value="Kinase-like_dom_sf"/>
</dbReference>
<sequence length="889" mass="100121">MVAKPILLLAFFFSCSDCLENSTLLLGFQTPRNFSFPFSALRLGSAIQLAIEKVNSNASLLINYTLGFVYDDTQCDPKISLSAFISQVQDDNVSAIFGPACPKVAEIIGLLASQWNIPMFGFVGQTSKLGDDLVYDTQVILVSPIQRMAIVLEKTLEFFAWRYVALFGGSPSGSIWDETDDLWEAVESQLEAKFIITAQAKYDTSNSSLHRDNLKHIASLARIIILICTSQASRSIMLEAEHLGMTGGKYVFFILQQFMISDDVVRFCGVLQVSDYSIYLHDAVMLYAITAHKMIMAGKNPRDGRALIKSLKGYNRTQFYGAIGLVDIDNSGERSMDYSVYDLQQDGNETKFVPVLYYNSYNQSVRSTGQFAHISWPAGTPFKDRPNCGFHNELCKSSSTSRYFIESHSPMLMRANVLSVRLGDKNLPDSHSQESDKHSLLDNFFGVCIEPPNICIITQYCKKGSLKDVLKTRKFDLDWILKLSLAYDIVNGMMFLHNSPLKSHGNLKPKSCLIDSRMQVKIAEFGLWEFRFGTKRKLYWTAPELLWLNDYPLNGTQKGDVYSFAIIMKELLYDGEQGPYHDLHMDPEEIIYKIKNPGSGTPTRPTLPAEASNKNIMALLTSCWDERPERRPNFRSIKQALQQSTPEGKSSVLDNMVNKLERCANHLEEVVEERTNQLMVEKRRTDKLLSSMLPSFISEQLIQGKCVEPESFESVTVFFSDIVGFTSICSISTPLEVVGLLNDLYSLFDDIINSYDVYKVETIGDAYMVVSGMPICNGIRHAGEIGTMALHFLSAITSFELKWMNEQLRLRIGINTGPVVAGVVGTSMPRYCLFGDTVNVASRMESNGLPLKIHVSESTAQLLKALGGYELMKRGIIELKVYYYYYYYY</sequence>
<evidence type="ECO:0000313" key="18">
    <source>
        <dbReference type="Ensembl" id="ENSCMIP00000022302.1"/>
    </source>
</evidence>
<keyword evidence="7" id="KW-0342">GTP-binding</keyword>
<dbReference type="InterPro" id="IPR050401">
    <property type="entry name" value="Cyclic_nucleotide_synthase"/>
</dbReference>
<feature type="signal peptide" evidence="15">
    <location>
        <begin position="1"/>
        <end position="18"/>
    </location>
</feature>
<dbReference type="PANTHER" id="PTHR11920:SF500">
    <property type="entry name" value="GUANYLATE CYCLASE 2G"/>
    <property type="match status" value="1"/>
</dbReference>
<dbReference type="InterPro" id="IPR029787">
    <property type="entry name" value="Nucleotide_cyclase"/>
</dbReference>
<dbReference type="PANTHER" id="PTHR11920">
    <property type="entry name" value="GUANYLYL CYCLASE"/>
    <property type="match status" value="1"/>
</dbReference>
<dbReference type="GO" id="GO:0035556">
    <property type="term" value="P:intracellular signal transduction"/>
    <property type="evidence" value="ECO:0007669"/>
    <property type="project" value="InterPro"/>
</dbReference>
<dbReference type="SUPFAM" id="SSF53822">
    <property type="entry name" value="Periplasmic binding protein-like I"/>
    <property type="match status" value="1"/>
</dbReference>
<feature type="domain" description="Guanylate cyclase" evidence="17">
    <location>
        <begin position="716"/>
        <end position="845"/>
    </location>
</feature>
<reference evidence="18" key="5">
    <citation type="submission" date="2025-09" db="UniProtKB">
        <authorList>
            <consortium name="Ensembl"/>
        </authorList>
    </citation>
    <scope>IDENTIFICATION</scope>
</reference>
<dbReference type="GO" id="GO:0004383">
    <property type="term" value="F:guanylate cyclase activity"/>
    <property type="evidence" value="ECO:0007669"/>
    <property type="project" value="UniProtKB-EC"/>
</dbReference>
<dbReference type="Ensembl" id="ENSCMIT00000022689.1">
    <property type="protein sequence ID" value="ENSCMIP00000022302.1"/>
    <property type="gene ID" value="ENSCMIG00000010077.1"/>
</dbReference>
<reference evidence="19" key="3">
    <citation type="journal article" date="2014" name="Nature">
        <title>Elephant shark genome provides unique insights into gnathostome evolution.</title>
        <authorList>
            <consortium name="International Elephant Shark Genome Sequencing Consortium"/>
            <person name="Venkatesh B."/>
            <person name="Lee A.P."/>
            <person name="Ravi V."/>
            <person name="Maurya A.K."/>
            <person name="Lian M.M."/>
            <person name="Swann J.B."/>
            <person name="Ohta Y."/>
            <person name="Flajnik M.F."/>
            <person name="Sutoh Y."/>
            <person name="Kasahara M."/>
            <person name="Hoon S."/>
            <person name="Gangu V."/>
            <person name="Roy S.W."/>
            <person name="Irimia M."/>
            <person name="Korzh V."/>
            <person name="Kondrychyn I."/>
            <person name="Lim Z.W."/>
            <person name="Tay B.H."/>
            <person name="Tohari S."/>
            <person name="Kong K.W."/>
            <person name="Ho S."/>
            <person name="Lorente-Galdos B."/>
            <person name="Quilez J."/>
            <person name="Marques-Bonet T."/>
            <person name="Raney B.J."/>
            <person name="Ingham P.W."/>
            <person name="Tay A."/>
            <person name="Hillier L.W."/>
            <person name="Minx P."/>
            <person name="Boehm T."/>
            <person name="Wilson R.K."/>
            <person name="Brenner S."/>
            <person name="Warren W.C."/>
        </authorList>
    </citation>
    <scope>NUCLEOTIDE SEQUENCE [LARGE SCALE GENOMIC DNA]</scope>
</reference>
<dbReference type="PROSITE" id="PS00452">
    <property type="entry name" value="GUANYLATE_CYCLASE_1"/>
    <property type="match status" value="1"/>
</dbReference>
<dbReference type="EC" id="4.6.1.2" evidence="2 14"/>
<evidence type="ECO:0000256" key="14">
    <source>
        <dbReference type="RuleBase" id="RU003431"/>
    </source>
</evidence>
<dbReference type="GO" id="GO:0005886">
    <property type="term" value="C:plasma membrane"/>
    <property type="evidence" value="ECO:0007669"/>
    <property type="project" value="TreeGrafter"/>
</dbReference>
<dbReference type="PROSITE" id="PS50125">
    <property type="entry name" value="GUANYLATE_CYCLASE_2"/>
    <property type="match status" value="1"/>
</dbReference>
<feature type="domain" description="Protein kinase" evidence="16">
    <location>
        <begin position="323"/>
        <end position="641"/>
    </location>
</feature>
<dbReference type="Pfam" id="PF01094">
    <property type="entry name" value="ANF_receptor"/>
    <property type="match status" value="2"/>
</dbReference>
<keyword evidence="9" id="KW-0675">Receptor</keyword>
<evidence type="ECO:0000256" key="11">
    <source>
        <dbReference type="ARBA" id="ARBA00023239"/>
    </source>
</evidence>
<dbReference type="GeneTree" id="ENSGT00940000163069"/>
<dbReference type="PROSITE" id="PS50011">
    <property type="entry name" value="PROTEIN_KINASE_DOM"/>
    <property type="match status" value="1"/>
</dbReference>
<dbReference type="GO" id="GO:0005524">
    <property type="term" value="F:ATP binding"/>
    <property type="evidence" value="ECO:0007669"/>
    <property type="project" value="InterPro"/>
</dbReference>
<dbReference type="InterPro" id="IPR028082">
    <property type="entry name" value="Peripla_BP_I"/>
</dbReference>
<dbReference type="Pfam" id="PF07714">
    <property type="entry name" value="PK_Tyr_Ser-Thr"/>
    <property type="match status" value="1"/>
</dbReference>
<evidence type="ECO:0000256" key="7">
    <source>
        <dbReference type="ARBA" id="ARBA00023134"/>
    </source>
</evidence>
<evidence type="ECO:0000256" key="13">
    <source>
        <dbReference type="RuleBase" id="RU000405"/>
    </source>
</evidence>
<keyword evidence="5" id="KW-0547">Nucleotide-binding</keyword>
<evidence type="ECO:0000256" key="12">
    <source>
        <dbReference type="ARBA" id="ARBA00023293"/>
    </source>
</evidence>